<keyword evidence="3" id="KW-1185">Reference proteome</keyword>
<dbReference type="SUPFAM" id="SSF53300">
    <property type="entry name" value="vWA-like"/>
    <property type="match status" value="1"/>
</dbReference>
<feature type="domain" description="VWFA" evidence="1">
    <location>
        <begin position="104"/>
        <end position="297"/>
    </location>
</feature>
<dbReference type="InterPro" id="IPR036465">
    <property type="entry name" value="vWFA_dom_sf"/>
</dbReference>
<organism evidence="2 3">
    <name type="scientific">Pseudothermotoga thermarum DSM 5069</name>
    <dbReference type="NCBI Taxonomy" id="688269"/>
    <lineage>
        <taxon>Bacteria</taxon>
        <taxon>Thermotogati</taxon>
        <taxon>Thermotogota</taxon>
        <taxon>Thermotogae</taxon>
        <taxon>Thermotogales</taxon>
        <taxon>Thermotogaceae</taxon>
        <taxon>Pseudothermotoga</taxon>
    </lineage>
</organism>
<name>F7YUD5_9THEM</name>
<dbReference type="STRING" id="688269.Theth_1263"/>
<evidence type="ECO:0000313" key="2">
    <source>
        <dbReference type="EMBL" id="AEH51334.1"/>
    </source>
</evidence>
<dbReference type="Proteomes" id="UP000006804">
    <property type="component" value="Chromosome"/>
</dbReference>
<dbReference type="eggNOG" id="COG2304">
    <property type="taxonomic scope" value="Bacteria"/>
</dbReference>
<dbReference type="AlphaFoldDB" id="F7YUD5"/>
<dbReference type="Gene3D" id="3.40.50.410">
    <property type="entry name" value="von Willebrand factor, type A domain"/>
    <property type="match status" value="1"/>
</dbReference>
<evidence type="ECO:0000313" key="3">
    <source>
        <dbReference type="Proteomes" id="UP000006804"/>
    </source>
</evidence>
<dbReference type="RefSeq" id="WP_013932553.1">
    <property type="nucleotide sequence ID" value="NC_015707.1"/>
</dbReference>
<proteinExistence type="predicted"/>
<dbReference type="InterPro" id="IPR002035">
    <property type="entry name" value="VWF_A"/>
</dbReference>
<accession>F7YUD5</accession>
<dbReference type="PROSITE" id="PS50234">
    <property type="entry name" value="VWFA"/>
    <property type="match status" value="1"/>
</dbReference>
<dbReference type="OrthoDB" id="39224at2"/>
<dbReference type="PATRIC" id="fig|688269.3.peg.1301"/>
<protein>
    <recommendedName>
        <fullName evidence="1">VWFA domain-containing protein</fullName>
    </recommendedName>
</protein>
<dbReference type="CDD" id="cd00198">
    <property type="entry name" value="vWFA"/>
    <property type="match status" value="1"/>
</dbReference>
<sequence precursor="true">MRAKLVLAVVLTTIFAFGSNLVLRDHEVWDRHDYWNRIYCAVTVKSDSSNLVTDLRLQDFVITESAYDDEGNVLITCNASFDNPSYQFDGPGFWEESVNSDKLDIVFLIDSTGSMEEHIDNIKKQLRIFIKRLAEQYTNFRMVIAVYETDEMPRWPDGRRVYFFYGPMMKEELEYQIEKLTTGGEWWNFQWGYDAFLWTLDLPWRDDARKIVVIITDVFTDSVHGPNWYFAHGCSSSPYAVDMAMREKNIHLYFCQPDEENMAKTELSENFSEMVNPKVREANFDILLKLNDLTKKLSWPFCLG</sequence>
<evidence type="ECO:0000259" key="1">
    <source>
        <dbReference type="PROSITE" id="PS50234"/>
    </source>
</evidence>
<gene>
    <name evidence="2" type="ORF">Theth_1263</name>
</gene>
<dbReference type="KEGG" id="tta:Theth_1263"/>
<dbReference type="HOGENOM" id="CLU_914888_0_0_0"/>
<reference evidence="2 3" key="1">
    <citation type="submission" date="2010-11" db="EMBL/GenBank/DDBJ databases">
        <title>The complete genome of Thermotoga thermarum DSM 5069.</title>
        <authorList>
            <consortium name="US DOE Joint Genome Institute (JGI-PGF)"/>
            <person name="Lucas S."/>
            <person name="Copeland A."/>
            <person name="Lapidus A."/>
            <person name="Bruce D."/>
            <person name="Goodwin L."/>
            <person name="Pitluck S."/>
            <person name="Kyrpides N."/>
            <person name="Mavromatis K."/>
            <person name="Ivanova N."/>
            <person name="Zeytun A."/>
            <person name="Brettin T."/>
            <person name="Detter J.C."/>
            <person name="Tapia R."/>
            <person name="Han C."/>
            <person name="Land M."/>
            <person name="Hauser L."/>
            <person name="Markowitz V."/>
            <person name="Cheng J.-F."/>
            <person name="Hugenholtz P."/>
            <person name="Woyke T."/>
            <person name="Wu D."/>
            <person name="Spring S."/>
            <person name="Schroeder M."/>
            <person name="Brambilla E."/>
            <person name="Klenk H.-P."/>
            <person name="Eisen J.A."/>
        </authorList>
    </citation>
    <scope>NUCLEOTIDE SEQUENCE [LARGE SCALE GENOMIC DNA]</scope>
    <source>
        <strain evidence="2 3">DSM 5069</strain>
    </source>
</reference>
<dbReference type="EMBL" id="CP002351">
    <property type="protein sequence ID" value="AEH51334.1"/>
    <property type="molecule type" value="Genomic_DNA"/>
</dbReference>